<accession>A0A5R9IPP2</accession>
<dbReference type="Proteomes" id="UP000307790">
    <property type="component" value="Unassembled WGS sequence"/>
</dbReference>
<protein>
    <submittedName>
        <fullName evidence="2">NAD-dependent epimerase/dehydratase family protein</fullName>
    </submittedName>
</protein>
<dbReference type="Gene3D" id="3.40.50.720">
    <property type="entry name" value="NAD(P)-binding Rossmann-like Domain"/>
    <property type="match status" value="1"/>
</dbReference>
<dbReference type="InterPro" id="IPR016040">
    <property type="entry name" value="NAD(P)-bd_dom"/>
</dbReference>
<keyword evidence="3" id="KW-1185">Reference proteome</keyword>
<reference evidence="2 3" key="1">
    <citation type="submission" date="2019-05" db="EMBL/GenBank/DDBJ databases">
        <title>Genome sequences of Thalassotalea litorea 1K03283.</title>
        <authorList>
            <person name="Zhang D."/>
        </authorList>
    </citation>
    <scope>NUCLEOTIDE SEQUENCE [LARGE SCALE GENOMIC DNA]</scope>
    <source>
        <strain evidence="2 3">MCCC 1K03283</strain>
    </source>
</reference>
<dbReference type="PANTHER" id="PTHR14097">
    <property type="entry name" value="OXIDOREDUCTASE HTATIP2"/>
    <property type="match status" value="1"/>
</dbReference>
<dbReference type="EMBL" id="VCBC01000002">
    <property type="protein sequence ID" value="TLU67514.1"/>
    <property type="molecule type" value="Genomic_DNA"/>
</dbReference>
<evidence type="ECO:0000313" key="3">
    <source>
        <dbReference type="Proteomes" id="UP000307790"/>
    </source>
</evidence>
<sequence length="217" mass="23630">MKTALVLGATGLTGSICIQKLLNDERYTNVIAMSRRQLAISHAKLVRVEMNDEQLQSVFHQHNIDEVYCCLGTTIKKAGSQQAFKAIDKDLVVDLASCALDSGVGKFAVISALGASEKAFGFYNRVKGEMEQGLIALGFAQLVIVRPSLILGPRIESRTGEDLAKSFYRMVAPIANKLLPDHRPIEAEAIVTAMIDGVNQVQPHAVTIIENKEMHVA</sequence>
<dbReference type="SUPFAM" id="SSF51735">
    <property type="entry name" value="NAD(P)-binding Rossmann-fold domains"/>
    <property type="match status" value="1"/>
</dbReference>
<name>A0A5R9IPP2_9GAMM</name>
<dbReference type="InterPro" id="IPR036291">
    <property type="entry name" value="NAD(P)-bd_dom_sf"/>
</dbReference>
<dbReference type="OrthoDB" id="9798632at2"/>
<proteinExistence type="predicted"/>
<dbReference type="Pfam" id="PF13460">
    <property type="entry name" value="NAD_binding_10"/>
    <property type="match status" value="1"/>
</dbReference>
<comment type="caution">
    <text evidence="2">The sequence shown here is derived from an EMBL/GenBank/DDBJ whole genome shotgun (WGS) entry which is preliminary data.</text>
</comment>
<dbReference type="PANTHER" id="PTHR14097:SF7">
    <property type="entry name" value="OXIDOREDUCTASE HTATIP2"/>
    <property type="match status" value="1"/>
</dbReference>
<gene>
    <name evidence="2" type="ORF">FE810_00750</name>
</gene>
<dbReference type="AlphaFoldDB" id="A0A5R9IPP2"/>
<dbReference type="RefSeq" id="WP_138318117.1">
    <property type="nucleotide sequence ID" value="NZ_VCBC01000002.1"/>
</dbReference>
<organism evidence="2 3">
    <name type="scientific">Thalassotalea litorea</name>
    <dbReference type="NCBI Taxonomy" id="2020715"/>
    <lineage>
        <taxon>Bacteria</taxon>
        <taxon>Pseudomonadati</taxon>
        <taxon>Pseudomonadota</taxon>
        <taxon>Gammaproteobacteria</taxon>
        <taxon>Alteromonadales</taxon>
        <taxon>Colwelliaceae</taxon>
        <taxon>Thalassotalea</taxon>
    </lineage>
</organism>
<evidence type="ECO:0000259" key="1">
    <source>
        <dbReference type="Pfam" id="PF13460"/>
    </source>
</evidence>
<feature type="domain" description="NAD(P)-binding" evidence="1">
    <location>
        <begin position="8"/>
        <end position="134"/>
    </location>
</feature>
<evidence type="ECO:0000313" key="2">
    <source>
        <dbReference type="EMBL" id="TLU67514.1"/>
    </source>
</evidence>